<dbReference type="InterPro" id="IPR001753">
    <property type="entry name" value="Enoyl-CoA_hydra/iso"/>
</dbReference>
<dbReference type="GO" id="GO:0003824">
    <property type="term" value="F:catalytic activity"/>
    <property type="evidence" value="ECO:0007669"/>
    <property type="project" value="UniProtKB-ARBA"/>
</dbReference>
<organism evidence="2 3">
    <name type="scientific">Noviherbaspirillum pedocola</name>
    <dbReference type="NCBI Taxonomy" id="2801341"/>
    <lineage>
        <taxon>Bacteria</taxon>
        <taxon>Pseudomonadati</taxon>
        <taxon>Pseudomonadota</taxon>
        <taxon>Betaproteobacteria</taxon>
        <taxon>Burkholderiales</taxon>
        <taxon>Oxalobacteraceae</taxon>
        <taxon>Noviherbaspirillum</taxon>
    </lineage>
</organism>
<accession>A0A934W563</accession>
<dbReference type="SUPFAM" id="SSF52096">
    <property type="entry name" value="ClpP/crotonase"/>
    <property type="match status" value="1"/>
</dbReference>
<dbReference type="PANTHER" id="PTHR42964:SF1">
    <property type="entry name" value="POLYKETIDE BIOSYNTHESIS ENOYL-COA HYDRATASE PKSH-RELATED"/>
    <property type="match status" value="1"/>
</dbReference>
<gene>
    <name evidence="2" type="ORF">JJB74_32260</name>
</gene>
<keyword evidence="3" id="KW-1185">Reference proteome</keyword>
<dbReference type="Proteomes" id="UP000622890">
    <property type="component" value="Unassembled WGS sequence"/>
</dbReference>
<dbReference type="Gene3D" id="3.90.226.10">
    <property type="entry name" value="2-enoyl-CoA Hydratase, Chain A, domain 1"/>
    <property type="match status" value="1"/>
</dbReference>
<dbReference type="InterPro" id="IPR051683">
    <property type="entry name" value="Enoyl-CoA_Hydratase/Isomerase"/>
</dbReference>
<sequence>MTITGTGDKTFSFGYTLGAIRDQLDCRFEDMLDHIERFPFPTLCALNGRVYDDATDLAMCCDFRIGVRGSRFPMPAGRIGLHYYPGGMRHYITLLGLAASKKPFLIAQAIGDEEMLRNGFLHELVARDQLDATVPAYIKSILACEPKVLATMKVDLMAKTATMAHEEVPRGHYEQSLRSSELAARLDAIGQRPR</sequence>
<dbReference type="CDD" id="cd06558">
    <property type="entry name" value="crotonase-like"/>
    <property type="match status" value="1"/>
</dbReference>
<dbReference type="InterPro" id="IPR029045">
    <property type="entry name" value="ClpP/crotonase-like_dom_sf"/>
</dbReference>
<reference evidence="2" key="1">
    <citation type="submission" date="2021-01" db="EMBL/GenBank/DDBJ databases">
        <title>Genome sequence of strain Noviherbaspirillum sp. DKR-6.</title>
        <authorList>
            <person name="Chaudhary D.K."/>
        </authorList>
    </citation>
    <scope>NUCLEOTIDE SEQUENCE</scope>
    <source>
        <strain evidence="2">DKR-6</strain>
    </source>
</reference>
<dbReference type="Pfam" id="PF00378">
    <property type="entry name" value="ECH_1"/>
    <property type="match status" value="1"/>
</dbReference>
<protein>
    <submittedName>
        <fullName evidence="2">Enoyl-CoA hydratase/isomerase family protein</fullName>
    </submittedName>
</protein>
<evidence type="ECO:0000256" key="1">
    <source>
        <dbReference type="ARBA" id="ARBA00005254"/>
    </source>
</evidence>
<evidence type="ECO:0000313" key="3">
    <source>
        <dbReference type="Proteomes" id="UP000622890"/>
    </source>
</evidence>
<dbReference type="AlphaFoldDB" id="A0A934W563"/>
<dbReference type="PANTHER" id="PTHR42964">
    <property type="entry name" value="ENOYL-COA HYDRATASE"/>
    <property type="match status" value="1"/>
</dbReference>
<dbReference type="RefSeq" id="WP_200598651.1">
    <property type="nucleotide sequence ID" value="NZ_JAEPBG010000047.1"/>
</dbReference>
<name>A0A934W563_9BURK</name>
<dbReference type="EMBL" id="JAEPBG010000047">
    <property type="protein sequence ID" value="MBK4739286.1"/>
    <property type="molecule type" value="Genomic_DNA"/>
</dbReference>
<comment type="similarity">
    <text evidence="1">Belongs to the enoyl-CoA hydratase/isomerase family.</text>
</comment>
<evidence type="ECO:0000313" key="2">
    <source>
        <dbReference type="EMBL" id="MBK4739286.1"/>
    </source>
</evidence>
<comment type="caution">
    <text evidence="2">The sequence shown here is derived from an EMBL/GenBank/DDBJ whole genome shotgun (WGS) entry which is preliminary data.</text>
</comment>
<proteinExistence type="inferred from homology"/>